<gene>
    <name evidence="1" type="ORF">CK203_101480</name>
</gene>
<protein>
    <submittedName>
        <fullName evidence="1">Uncharacterized protein</fullName>
    </submittedName>
</protein>
<comment type="caution">
    <text evidence="1">The sequence shown here is derived from an EMBL/GenBank/DDBJ whole genome shotgun (WGS) entry which is preliminary data.</text>
</comment>
<dbReference type="AlphaFoldDB" id="A0A438CYC4"/>
<sequence>MYVALEAAIKVMVVMGSNMVATVGGGSGGGGVWWEWCYGGGSGLWEEIFVLLLDGVLLALWRITHYMKFTLDVEFKRVVYPWLRKLLPCQDRGNEMGMCFDLKGEQLILGKEVLISSGGPKCGNSSKGSPLMSLNRRMILAHSQDTQERWHEWSLPLELPRQGLRIPELYRNCGQVPHWFTKNSAHPYYRQGDPLALPLPWASVEILVHNHHPRAVSGFKVAPGPTLFLSLLSSFPCGHLMRATSHSTLGSTIVGIGSPDPPQFIYDDDEYQDVFLSVDMELGAKLQDIQKPASSLVQPINGTPNRLQLVLVITHQTNPWSDLFINAAQANLPMFAYPVLILE</sequence>
<dbReference type="Proteomes" id="UP000288805">
    <property type="component" value="Unassembled WGS sequence"/>
</dbReference>
<proteinExistence type="predicted"/>
<reference evidence="1 2" key="1">
    <citation type="journal article" date="2018" name="PLoS Genet.">
        <title>Population sequencing reveals clonal diversity and ancestral inbreeding in the grapevine cultivar Chardonnay.</title>
        <authorList>
            <person name="Roach M.J."/>
            <person name="Johnson D.L."/>
            <person name="Bohlmann J."/>
            <person name="van Vuuren H.J."/>
            <person name="Jones S.J."/>
            <person name="Pretorius I.S."/>
            <person name="Schmidt S.A."/>
            <person name="Borneman A.R."/>
        </authorList>
    </citation>
    <scope>NUCLEOTIDE SEQUENCE [LARGE SCALE GENOMIC DNA]</scope>
    <source>
        <strain evidence="2">cv. Chardonnay</strain>
        <tissue evidence="1">Leaf</tissue>
    </source>
</reference>
<accession>A0A438CYC4</accession>
<organism evidence="1 2">
    <name type="scientific">Vitis vinifera</name>
    <name type="common">Grape</name>
    <dbReference type="NCBI Taxonomy" id="29760"/>
    <lineage>
        <taxon>Eukaryota</taxon>
        <taxon>Viridiplantae</taxon>
        <taxon>Streptophyta</taxon>
        <taxon>Embryophyta</taxon>
        <taxon>Tracheophyta</taxon>
        <taxon>Spermatophyta</taxon>
        <taxon>Magnoliopsida</taxon>
        <taxon>eudicotyledons</taxon>
        <taxon>Gunneridae</taxon>
        <taxon>Pentapetalae</taxon>
        <taxon>rosids</taxon>
        <taxon>Vitales</taxon>
        <taxon>Vitaceae</taxon>
        <taxon>Viteae</taxon>
        <taxon>Vitis</taxon>
    </lineage>
</organism>
<evidence type="ECO:0000313" key="1">
    <source>
        <dbReference type="EMBL" id="RVW28210.1"/>
    </source>
</evidence>
<dbReference type="EMBL" id="QGNW01001906">
    <property type="protein sequence ID" value="RVW28210.1"/>
    <property type="molecule type" value="Genomic_DNA"/>
</dbReference>
<name>A0A438CYC4_VITVI</name>
<evidence type="ECO:0000313" key="2">
    <source>
        <dbReference type="Proteomes" id="UP000288805"/>
    </source>
</evidence>